<proteinExistence type="predicted"/>
<dbReference type="Proteomes" id="UP000305881">
    <property type="component" value="Chromosome"/>
</dbReference>
<dbReference type="AlphaFoldDB" id="A0A4P9UW71"/>
<protein>
    <submittedName>
        <fullName evidence="1">Type II toxin-antitoxin system RelE/ParE family toxin</fullName>
    </submittedName>
</protein>
<name>A0A4P9UW71_METBY</name>
<dbReference type="InterPro" id="IPR009241">
    <property type="entry name" value="HigB-like"/>
</dbReference>
<keyword evidence="2" id="KW-1185">Reference proteome</keyword>
<dbReference type="PANTHER" id="PTHR41791">
    <property type="entry name" value="SSL7039 PROTEIN"/>
    <property type="match status" value="1"/>
</dbReference>
<accession>A0A4P9UW71</accession>
<dbReference type="OrthoDB" id="9800258at2"/>
<dbReference type="InterPro" id="IPR035093">
    <property type="entry name" value="RelE/ParE_toxin_dom_sf"/>
</dbReference>
<dbReference type="KEGG" id="mbur:EQU24_18420"/>
<evidence type="ECO:0000313" key="2">
    <source>
        <dbReference type="Proteomes" id="UP000305881"/>
    </source>
</evidence>
<dbReference type="NCBIfam" id="TIGR02683">
    <property type="entry name" value="upstrm_HI1419"/>
    <property type="match status" value="1"/>
</dbReference>
<dbReference type="PIRSF" id="PIRSF028744">
    <property type="entry name" value="Addict_mod_HI1419"/>
    <property type="match status" value="1"/>
</dbReference>
<dbReference type="STRING" id="675511.GCA_000341735_03760"/>
<dbReference type="SUPFAM" id="SSF143011">
    <property type="entry name" value="RelE-like"/>
    <property type="match status" value="1"/>
</dbReference>
<sequence>MKYDLHTTPVFDKWFNKLKDKSIRFRLEARLSRLADGNFGDAKIIGAQLFELRFFFGAGYRIYYTIRNGQVLILLCAGDKSTQSSDIELAKQLLNDL</sequence>
<evidence type="ECO:0000313" key="1">
    <source>
        <dbReference type="EMBL" id="QCW83996.1"/>
    </source>
</evidence>
<dbReference type="Pfam" id="PF05973">
    <property type="entry name" value="Gp49"/>
    <property type="match status" value="1"/>
</dbReference>
<dbReference type="InterPro" id="IPR014056">
    <property type="entry name" value="TypeIITA-like_toxin_pred"/>
</dbReference>
<organism evidence="1 2">
    <name type="scientific">Methylotuvimicrobium buryatense</name>
    <name type="common">Methylomicrobium buryatense</name>
    <dbReference type="NCBI Taxonomy" id="95641"/>
    <lineage>
        <taxon>Bacteria</taxon>
        <taxon>Pseudomonadati</taxon>
        <taxon>Pseudomonadota</taxon>
        <taxon>Gammaproteobacteria</taxon>
        <taxon>Methylococcales</taxon>
        <taxon>Methylococcaceae</taxon>
        <taxon>Methylotuvimicrobium</taxon>
    </lineage>
</organism>
<gene>
    <name evidence="1" type="ORF">EQU24_18420</name>
</gene>
<dbReference type="EMBL" id="CP035467">
    <property type="protein sequence ID" value="QCW83996.1"/>
    <property type="molecule type" value="Genomic_DNA"/>
</dbReference>
<dbReference type="Gene3D" id="3.30.2310.20">
    <property type="entry name" value="RelE-like"/>
    <property type="match status" value="1"/>
</dbReference>
<dbReference type="PANTHER" id="PTHR41791:SF1">
    <property type="entry name" value="SSL7039 PROTEIN"/>
    <property type="match status" value="1"/>
</dbReference>
<reference evidence="2" key="1">
    <citation type="journal article" date="2019" name="J. Bacteriol.">
        <title>A Mutagenic Screen Identifies a TonB-Dependent Receptor Required for the Lanthanide Metal Switch in the Type I Methanotroph 'Methylotuvimicrobium buryatense' 5GB1C.</title>
        <authorList>
            <person name="Groom J.D."/>
            <person name="Ford S.M."/>
            <person name="Pesesky M.W."/>
            <person name="Lidstrom M.E."/>
        </authorList>
    </citation>
    <scope>NUCLEOTIDE SEQUENCE [LARGE SCALE GENOMIC DNA]</scope>
    <source>
        <strain evidence="2">5GB1C</strain>
    </source>
</reference>
<dbReference type="RefSeq" id="WP_017842150.1">
    <property type="nucleotide sequence ID" value="NZ_CP035467.1"/>
</dbReference>